<keyword evidence="2" id="KW-1185">Reference proteome</keyword>
<proteinExistence type="predicted"/>
<evidence type="ECO:0000313" key="1">
    <source>
        <dbReference type="EMBL" id="MBC8628173.1"/>
    </source>
</evidence>
<comment type="caution">
    <text evidence="1">The sequence shown here is derived from an EMBL/GenBank/DDBJ whole genome shotgun (WGS) entry which is preliminary data.</text>
</comment>
<organism evidence="1 2">
    <name type="scientific">Blautia stercoris</name>
    <dbReference type="NCBI Taxonomy" id="871664"/>
    <lineage>
        <taxon>Bacteria</taxon>
        <taxon>Bacillati</taxon>
        <taxon>Bacillota</taxon>
        <taxon>Clostridia</taxon>
        <taxon>Lachnospirales</taxon>
        <taxon>Lachnospiraceae</taxon>
        <taxon>Blautia</taxon>
    </lineage>
</organism>
<dbReference type="RefSeq" id="WP_147325935.1">
    <property type="nucleotide sequence ID" value="NZ_JACRTP010000002.1"/>
</dbReference>
<evidence type="ECO:0000313" key="2">
    <source>
        <dbReference type="Proteomes" id="UP000661649"/>
    </source>
</evidence>
<accession>A0ABR7PA25</accession>
<dbReference type="EMBL" id="JACRTP010000002">
    <property type="protein sequence ID" value="MBC8628173.1"/>
    <property type="molecule type" value="Genomic_DNA"/>
</dbReference>
<dbReference type="Proteomes" id="UP000661649">
    <property type="component" value="Unassembled WGS sequence"/>
</dbReference>
<gene>
    <name evidence="1" type="ORF">H8712_06020</name>
</gene>
<reference evidence="1 2" key="1">
    <citation type="submission" date="2020-08" db="EMBL/GenBank/DDBJ databases">
        <title>Genome public.</title>
        <authorList>
            <person name="Liu C."/>
            <person name="Sun Q."/>
        </authorList>
    </citation>
    <scope>NUCLEOTIDE SEQUENCE [LARGE SCALE GENOMIC DNA]</scope>
    <source>
        <strain evidence="1 2">3_YM_SP_D4_24.mj</strain>
    </source>
</reference>
<sequence>MESKKWRLLPKACMILWNSGSIAAECRSRIDEGLMLDILDEFDHVLGRNGNVDSDEKNGTQANQICETTLIRI</sequence>
<name>A0ABR7PA25_9FIRM</name>
<protein>
    <submittedName>
        <fullName evidence="1">Uncharacterized protein</fullName>
    </submittedName>
</protein>